<accession>K0SIZ7</accession>
<sequence length="127" mass="13729">MPKAKRRHAKPKPSKILSLVLVLGTPPSIKGLSKMRMRLLLPSLCLLSSTFGTLLAKVAEADGINLVDDNRLQDNEAVAPGPLQPVSRGLRRGGGLQMPTFLKLGESDNGYYYNNGELTLFVAHSCS</sequence>
<dbReference type="Proteomes" id="UP000266841">
    <property type="component" value="Unassembled WGS sequence"/>
</dbReference>
<organism evidence="1 2">
    <name type="scientific">Thalassiosira oceanica</name>
    <name type="common">Marine diatom</name>
    <dbReference type="NCBI Taxonomy" id="159749"/>
    <lineage>
        <taxon>Eukaryota</taxon>
        <taxon>Sar</taxon>
        <taxon>Stramenopiles</taxon>
        <taxon>Ochrophyta</taxon>
        <taxon>Bacillariophyta</taxon>
        <taxon>Coscinodiscophyceae</taxon>
        <taxon>Thalassiosirophycidae</taxon>
        <taxon>Thalassiosirales</taxon>
        <taxon>Thalassiosiraceae</taxon>
        <taxon>Thalassiosira</taxon>
    </lineage>
</organism>
<dbReference type="EMBL" id="AGNL01016646">
    <property type="protein sequence ID" value="EJK64949.1"/>
    <property type="molecule type" value="Genomic_DNA"/>
</dbReference>
<evidence type="ECO:0000313" key="2">
    <source>
        <dbReference type="Proteomes" id="UP000266841"/>
    </source>
</evidence>
<evidence type="ECO:0000313" key="1">
    <source>
        <dbReference type="EMBL" id="EJK64949.1"/>
    </source>
</evidence>
<reference evidence="1 2" key="1">
    <citation type="journal article" date="2012" name="Genome Biol.">
        <title>Genome and low-iron response of an oceanic diatom adapted to chronic iron limitation.</title>
        <authorList>
            <person name="Lommer M."/>
            <person name="Specht M."/>
            <person name="Roy A.S."/>
            <person name="Kraemer L."/>
            <person name="Andreson R."/>
            <person name="Gutowska M.A."/>
            <person name="Wolf J."/>
            <person name="Bergner S.V."/>
            <person name="Schilhabel M.B."/>
            <person name="Klostermeier U.C."/>
            <person name="Beiko R.G."/>
            <person name="Rosenstiel P."/>
            <person name="Hippler M."/>
            <person name="Laroche J."/>
        </authorList>
    </citation>
    <scope>NUCLEOTIDE SEQUENCE [LARGE SCALE GENOMIC DNA]</scope>
    <source>
        <strain evidence="1 2">CCMP1005</strain>
    </source>
</reference>
<gene>
    <name evidence="1" type="ORF">THAOC_14260</name>
</gene>
<dbReference type="AlphaFoldDB" id="K0SIZ7"/>
<name>K0SIZ7_THAOC</name>
<protein>
    <submittedName>
        <fullName evidence="1">Uncharacterized protein</fullName>
    </submittedName>
</protein>
<proteinExistence type="predicted"/>
<comment type="caution">
    <text evidence="1">The sequence shown here is derived from an EMBL/GenBank/DDBJ whole genome shotgun (WGS) entry which is preliminary data.</text>
</comment>
<keyword evidence="2" id="KW-1185">Reference proteome</keyword>